<proteinExistence type="predicted"/>
<protein>
    <submittedName>
        <fullName evidence="4">Histidine kinase</fullName>
    </submittedName>
</protein>
<evidence type="ECO:0000259" key="3">
    <source>
        <dbReference type="Pfam" id="PF06580"/>
    </source>
</evidence>
<organism evidence="4 5">
    <name type="scientific">Aquimarina celericrescens</name>
    <dbReference type="NCBI Taxonomy" id="1964542"/>
    <lineage>
        <taxon>Bacteria</taxon>
        <taxon>Pseudomonadati</taxon>
        <taxon>Bacteroidota</taxon>
        <taxon>Flavobacteriia</taxon>
        <taxon>Flavobacteriales</taxon>
        <taxon>Flavobacteriaceae</taxon>
        <taxon>Aquimarina</taxon>
    </lineage>
</organism>
<dbReference type="Pfam" id="PF06580">
    <property type="entry name" value="His_kinase"/>
    <property type="match status" value="1"/>
</dbReference>
<dbReference type="SUPFAM" id="SSF55874">
    <property type="entry name" value="ATPase domain of HSP90 chaperone/DNA topoisomerase II/histidine kinase"/>
    <property type="match status" value="1"/>
</dbReference>
<dbReference type="RefSeq" id="WP_378322163.1">
    <property type="nucleotide sequence ID" value="NZ_JBHUHY010000034.1"/>
</dbReference>
<keyword evidence="1" id="KW-0175">Coiled coil</keyword>
<name>A0ABW5B305_9FLAO</name>
<reference evidence="5" key="1">
    <citation type="journal article" date="2019" name="Int. J. Syst. Evol. Microbiol.">
        <title>The Global Catalogue of Microorganisms (GCM) 10K type strain sequencing project: providing services to taxonomists for standard genome sequencing and annotation.</title>
        <authorList>
            <consortium name="The Broad Institute Genomics Platform"/>
            <consortium name="The Broad Institute Genome Sequencing Center for Infectious Disease"/>
            <person name="Wu L."/>
            <person name="Ma J."/>
        </authorList>
    </citation>
    <scope>NUCLEOTIDE SEQUENCE [LARGE SCALE GENOMIC DNA]</scope>
    <source>
        <strain evidence="5">DT92</strain>
    </source>
</reference>
<dbReference type="InterPro" id="IPR011990">
    <property type="entry name" value="TPR-like_helical_dom_sf"/>
</dbReference>
<feature type="coiled-coil region" evidence="1">
    <location>
        <begin position="343"/>
        <end position="370"/>
    </location>
</feature>
<dbReference type="InterPro" id="IPR010559">
    <property type="entry name" value="Sig_transdc_His_kin_internal"/>
</dbReference>
<evidence type="ECO:0000256" key="2">
    <source>
        <dbReference type="SAM" id="Phobius"/>
    </source>
</evidence>
<keyword evidence="2" id="KW-0472">Membrane</keyword>
<dbReference type="InterPro" id="IPR050640">
    <property type="entry name" value="Bact_2-comp_sensor_kinase"/>
</dbReference>
<dbReference type="Gene3D" id="3.30.565.10">
    <property type="entry name" value="Histidine kinase-like ATPase, C-terminal domain"/>
    <property type="match status" value="1"/>
</dbReference>
<gene>
    <name evidence="4" type="ORF">ACFSJT_20155</name>
</gene>
<dbReference type="PANTHER" id="PTHR34220">
    <property type="entry name" value="SENSOR HISTIDINE KINASE YPDA"/>
    <property type="match status" value="1"/>
</dbReference>
<keyword evidence="5" id="KW-1185">Reference proteome</keyword>
<evidence type="ECO:0000313" key="4">
    <source>
        <dbReference type="EMBL" id="MFD2189125.1"/>
    </source>
</evidence>
<dbReference type="InterPro" id="IPR036890">
    <property type="entry name" value="HATPase_C_sf"/>
</dbReference>
<dbReference type="Proteomes" id="UP001597344">
    <property type="component" value="Unassembled WGS sequence"/>
</dbReference>
<keyword evidence="2" id="KW-0812">Transmembrane</keyword>
<dbReference type="EMBL" id="JBHUHY010000034">
    <property type="protein sequence ID" value="MFD2189125.1"/>
    <property type="molecule type" value="Genomic_DNA"/>
</dbReference>
<sequence>MSSKDSLLFTSRKRIDSLSLLLKTEKPKIFLKYSKESLLLSRLLKDTVSFANKYQDIARHYSINNQLILALKNIDSSVKYYRQLKDTSALIGAFAHKATFYRNVGNLDASLKIYNDALELVSEIDSTNVSHEHFFLFNNLGIFYKITKKIRQSRQFYNKALEVCELLNNFNAGLTVKLNLGALSSQERNYNLALAYYKEVLRGADSLQIKLLAGITKGNIGFAYYNLGDYELSLKYTKEGLNLLEKSKSELAYRPVYKTNLLHTLGVSNMELGNFEDAQKYLKEGIRIANKFGIQSSSIVCNEAMYQLKLKEKDFKTALFYFQQHIRARDSLFSVETINKINKIESEKQLSEKQQELTDLSIEKKKSEERIRNKYIQYIILSAVLIVVLTISLLWYNQRNRTVIAVKNQKLLENELHALRSQMDPHFIFNTLNSVQNFILKSEKFEAYNYLIKFSDAIRLILENSKDSFIELKNELELIDLYVDLQKLRFRDKIEYIKEIDPKLLEETIQIPAMIIQPIVENAILHGIVNKKEKGTVKLSLHYICNGIKCVVEDNGVGRKEAIRNKQGKTNRHLSISSINTSERIRILKKNGYKKVTYHIEDLFSKKGVSLGTRVSIILPILKPNDTET</sequence>
<evidence type="ECO:0000313" key="5">
    <source>
        <dbReference type="Proteomes" id="UP001597344"/>
    </source>
</evidence>
<dbReference type="GO" id="GO:0016301">
    <property type="term" value="F:kinase activity"/>
    <property type="evidence" value="ECO:0007669"/>
    <property type="project" value="UniProtKB-KW"/>
</dbReference>
<comment type="caution">
    <text evidence="4">The sequence shown here is derived from an EMBL/GenBank/DDBJ whole genome shotgun (WGS) entry which is preliminary data.</text>
</comment>
<evidence type="ECO:0000256" key="1">
    <source>
        <dbReference type="SAM" id="Coils"/>
    </source>
</evidence>
<accession>A0ABW5B305</accession>
<keyword evidence="4" id="KW-0808">Transferase</keyword>
<dbReference type="SUPFAM" id="SSF48452">
    <property type="entry name" value="TPR-like"/>
    <property type="match status" value="1"/>
</dbReference>
<dbReference type="Gene3D" id="1.25.40.10">
    <property type="entry name" value="Tetratricopeptide repeat domain"/>
    <property type="match status" value="2"/>
</dbReference>
<dbReference type="SMART" id="SM00028">
    <property type="entry name" value="TPR"/>
    <property type="match status" value="5"/>
</dbReference>
<dbReference type="PANTHER" id="PTHR34220:SF7">
    <property type="entry name" value="SENSOR HISTIDINE KINASE YPDA"/>
    <property type="match status" value="1"/>
</dbReference>
<feature type="transmembrane region" description="Helical" evidence="2">
    <location>
        <begin position="375"/>
        <end position="396"/>
    </location>
</feature>
<dbReference type="InterPro" id="IPR019734">
    <property type="entry name" value="TPR_rpt"/>
</dbReference>
<keyword evidence="4" id="KW-0418">Kinase</keyword>
<keyword evidence="2" id="KW-1133">Transmembrane helix</keyword>
<feature type="domain" description="Signal transduction histidine kinase internal region" evidence="3">
    <location>
        <begin position="415"/>
        <end position="494"/>
    </location>
</feature>
<dbReference type="Pfam" id="PF13181">
    <property type="entry name" value="TPR_8"/>
    <property type="match status" value="1"/>
</dbReference>